<name>A0ABW1P8I7_9PSEU</name>
<dbReference type="PROSITE" id="PS51257">
    <property type="entry name" value="PROKAR_LIPOPROTEIN"/>
    <property type="match status" value="1"/>
</dbReference>
<protein>
    <submittedName>
        <fullName evidence="6">Patatin-like phospholipase family protein</fullName>
    </submittedName>
</protein>
<evidence type="ECO:0000313" key="6">
    <source>
        <dbReference type="EMBL" id="MFC6091673.1"/>
    </source>
</evidence>
<keyword evidence="2" id="KW-0442">Lipid degradation</keyword>
<keyword evidence="7" id="KW-1185">Reference proteome</keyword>
<dbReference type="Proteomes" id="UP001596220">
    <property type="component" value="Unassembled WGS sequence"/>
</dbReference>
<dbReference type="EMBL" id="JBHSQO010000020">
    <property type="protein sequence ID" value="MFC6091673.1"/>
    <property type="molecule type" value="Genomic_DNA"/>
</dbReference>
<evidence type="ECO:0000256" key="4">
    <source>
        <dbReference type="SAM" id="SignalP"/>
    </source>
</evidence>
<gene>
    <name evidence="6" type="ORF">ACFP3R_20570</name>
</gene>
<evidence type="ECO:0000256" key="2">
    <source>
        <dbReference type="ARBA" id="ARBA00022963"/>
    </source>
</evidence>
<dbReference type="Pfam" id="PF01734">
    <property type="entry name" value="Patatin"/>
    <property type="match status" value="1"/>
</dbReference>
<dbReference type="SUPFAM" id="SSF52151">
    <property type="entry name" value="FabD/lysophospholipase-like"/>
    <property type="match status" value="1"/>
</dbReference>
<sequence>MSGNSRLRSTAAVLAVTAALVTGCSSTAADQAAPGDAVAQVAGRPRVGVVLGGGGETGIAWQTGVLSGLAEAGLTPAAVDVVVGTSAGALAGSYFSAGLDLAGLVERERRGEVATAPLPAGEGMTAIPPEIIAALGATEGTIEERGRRVGELAMKARTPISGADFVGYVSTMLPGPDWPALDFRPTSVNAETGETVLWKSTDGVALAAAVASSAAVPGFLPTVEIGGRHYTDAPRTSFSAALVAEKGLDAIVYIGMPTPNLSNTVEEAALDELEAGGLRVVRITGGEGSEEIIREALDPALRPRAAELGLRDAAVAVPAVTAVLHP</sequence>
<dbReference type="Gene3D" id="3.40.1090.10">
    <property type="entry name" value="Cytosolic phospholipase A2 catalytic domain"/>
    <property type="match status" value="2"/>
</dbReference>
<keyword evidence="3" id="KW-0443">Lipid metabolism</keyword>
<organism evidence="6 7">
    <name type="scientific">Saccharothrix lopnurensis</name>
    <dbReference type="NCBI Taxonomy" id="1670621"/>
    <lineage>
        <taxon>Bacteria</taxon>
        <taxon>Bacillati</taxon>
        <taxon>Actinomycetota</taxon>
        <taxon>Actinomycetes</taxon>
        <taxon>Pseudonocardiales</taxon>
        <taxon>Pseudonocardiaceae</taxon>
        <taxon>Saccharothrix</taxon>
    </lineage>
</organism>
<dbReference type="PANTHER" id="PTHR14226">
    <property type="entry name" value="NEUROPATHY TARGET ESTERASE/SWISS CHEESE D.MELANOGASTER"/>
    <property type="match status" value="1"/>
</dbReference>
<keyword evidence="4" id="KW-0732">Signal</keyword>
<evidence type="ECO:0000259" key="5">
    <source>
        <dbReference type="Pfam" id="PF01734"/>
    </source>
</evidence>
<evidence type="ECO:0000256" key="1">
    <source>
        <dbReference type="ARBA" id="ARBA00022801"/>
    </source>
</evidence>
<feature type="chain" id="PRO_5045142556" evidence="4">
    <location>
        <begin position="29"/>
        <end position="326"/>
    </location>
</feature>
<dbReference type="RefSeq" id="WP_380637963.1">
    <property type="nucleotide sequence ID" value="NZ_JBHSQO010000020.1"/>
</dbReference>
<dbReference type="InterPro" id="IPR016035">
    <property type="entry name" value="Acyl_Trfase/lysoPLipase"/>
</dbReference>
<accession>A0ABW1P8I7</accession>
<dbReference type="InterPro" id="IPR050301">
    <property type="entry name" value="NTE"/>
</dbReference>
<proteinExistence type="predicted"/>
<evidence type="ECO:0000313" key="7">
    <source>
        <dbReference type="Proteomes" id="UP001596220"/>
    </source>
</evidence>
<feature type="signal peptide" evidence="4">
    <location>
        <begin position="1"/>
        <end position="28"/>
    </location>
</feature>
<feature type="domain" description="PNPLA" evidence="5">
    <location>
        <begin position="49"/>
        <end position="106"/>
    </location>
</feature>
<reference evidence="7" key="1">
    <citation type="journal article" date="2019" name="Int. J. Syst. Evol. Microbiol.">
        <title>The Global Catalogue of Microorganisms (GCM) 10K type strain sequencing project: providing services to taxonomists for standard genome sequencing and annotation.</title>
        <authorList>
            <consortium name="The Broad Institute Genomics Platform"/>
            <consortium name="The Broad Institute Genome Sequencing Center for Infectious Disease"/>
            <person name="Wu L."/>
            <person name="Ma J."/>
        </authorList>
    </citation>
    <scope>NUCLEOTIDE SEQUENCE [LARGE SCALE GENOMIC DNA]</scope>
    <source>
        <strain evidence="7">CGMCC 4.7246</strain>
    </source>
</reference>
<comment type="caution">
    <text evidence="6">The sequence shown here is derived from an EMBL/GenBank/DDBJ whole genome shotgun (WGS) entry which is preliminary data.</text>
</comment>
<dbReference type="InterPro" id="IPR002641">
    <property type="entry name" value="PNPLA_dom"/>
</dbReference>
<evidence type="ECO:0000256" key="3">
    <source>
        <dbReference type="ARBA" id="ARBA00023098"/>
    </source>
</evidence>
<dbReference type="PANTHER" id="PTHR14226:SF57">
    <property type="entry name" value="BLR7027 PROTEIN"/>
    <property type="match status" value="1"/>
</dbReference>
<keyword evidence="1" id="KW-0378">Hydrolase</keyword>